<dbReference type="InterPro" id="IPR036047">
    <property type="entry name" value="F-box-like_dom_sf"/>
</dbReference>
<dbReference type="PANTHER" id="PTHR31111">
    <property type="entry name" value="BNAA05G37150D PROTEIN-RELATED"/>
    <property type="match status" value="1"/>
</dbReference>
<dbReference type="CDD" id="cd22157">
    <property type="entry name" value="F-box_AtFBW1-like"/>
    <property type="match status" value="1"/>
</dbReference>
<evidence type="ECO:0000313" key="2">
    <source>
        <dbReference type="Proteomes" id="UP000694864"/>
    </source>
</evidence>
<proteinExistence type="predicted"/>
<dbReference type="Pfam" id="PF08268">
    <property type="entry name" value="FBA_3"/>
    <property type="match status" value="1"/>
</dbReference>
<dbReference type="GeneID" id="104786398"/>
<dbReference type="InterPro" id="IPR001810">
    <property type="entry name" value="F-box_dom"/>
</dbReference>
<evidence type="ECO:0000313" key="3">
    <source>
        <dbReference type="RefSeq" id="XP_010510110.1"/>
    </source>
</evidence>
<reference evidence="3" key="2">
    <citation type="submission" date="2025-08" db="UniProtKB">
        <authorList>
            <consortium name="RefSeq"/>
        </authorList>
    </citation>
    <scope>IDENTIFICATION</scope>
    <source>
        <tissue evidence="3">Leaf</tissue>
    </source>
</reference>
<dbReference type="SUPFAM" id="SSF81383">
    <property type="entry name" value="F-box domain"/>
    <property type="match status" value="1"/>
</dbReference>
<dbReference type="RefSeq" id="XP_010510110.1">
    <property type="nucleotide sequence ID" value="XM_010511808.2"/>
</dbReference>
<dbReference type="InterPro" id="IPR017451">
    <property type="entry name" value="F-box-assoc_interact_dom"/>
</dbReference>
<evidence type="ECO:0000259" key="1">
    <source>
        <dbReference type="SMART" id="SM00256"/>
    </source>
</evidence>
<dbReference type="SMART" id="SM00256">
    <property type="entry name" value="FBOX"/>
    <property type="match status" value="1"/>
</dbReference>
<reference evidence="2" key="1">
    <citation type="journal article" date="2014" name="Nat. Commun.">
        <title>The emerging biofuel crop Camelina sativa retains a highly undifferentiated hexaploid genome structure.</title>
        <authorList>
            <person name="Kagale S."/>
            <person name="Koh C."/>
            <person name="Nixon J."/>
            <person name="Bollina V."/>
            <person name="Clarke W.E."/>
            <person name="Tuteja R."/>
            <person name="Spillane C."/>
            <person name="Robinson S.J."/>
            <person name="Links M.G."/>
            <person name="Clarke C."/>
            <person name="Higgins E.E."/>
            <person name="Huebert T."/>
            <person name="Sharpe A.G."/>
            <person name="Parkin I.A."/>
        </authorList>
    </citation>
    <scope>NUCLEOTIDE SEQUENCE [LARGE SCALE GENOMIC DNA]</scope>
    <source>
        <strain evidence="2">cv. DH55</strain>
    </source>
</reference>
<dbReference type="Gene3D" id="1.20.1280.50">
    <property type="match status" value="1"/>
</dbReference>
<feature type="domain" description="F-box" evidence="1">
    <location>
        <begin position="35"/>
        <end position="75"/>
    </location>
</feature>
<dbReference type="Pfam" id="PF00646">
    <property type="entry name" value="F-box"/>
    <property type="match status" value="1"/>
</dbReference>
<dbReference type="PANTHER" id="PTHR31111:SF125">
    <property type="entry name" value="F-BOX PROTEIN CPR30-LIKE"/>
    <property type="match status" value="1"/>
</dbReference>
<keyword evidence="2" id="KW-1185">Reference proteome</keyword>
<sequence>MKSRRLNVSDDRLTISRRNTRSITLVNGRGNSLPISIDLVIEIFSWLPAKSIARCRCVSKLWNAVLRRPDFTELHLSRSSSSPKLLFVLRNMNGFVFFTSHLPQNPVDNSSIAVASNRLSHFPCRNGIVGPSNGFVLLRGVMGMKKHLFVSLLFNPSTGQVLPLPAVNTRSRRFGMIICMGCDSVNKQLKVLSVTLSDEGSDFEKFEYQVLTVGIGKPSWRMVECCRPHLPGTRKICINGVYYYTARVNMFSRDSVIVCFDFISEKFSFLNLSGPMEAPTDLINYNGKLGLLVSDFCHGGNTRFELWVLQDLEKKEWSHHVYVFSPVWQNAVEKTILHLSGVVGTTEFVFLPMTLSDPFYVFYYNVEKNTVVRVGVRGMEAFKRYSVDAFANHVENVELIRAF</sequence>
<organism evidence="2 3">
    <name type="scientific">Camelina sativa</name>
    <name type="common">False flax</name>
    <name type="synonym">Myagrum sativum</name>
    <dbReference type="NCBI Taxonomy" id="90675"/>
    <lineage>
        <taxon>Eukaryota</taxon>
        <taxon>Viridiplantae</taxon>
        <taxon>Streptophyta</taxon>
        <taxon>Embryophyta</taxon>
        <taxon>Tracheophyta</taxon>
        <taxon>Spermatophyta</taxon>
        <taxon>Magnoliopsida</taxon>
        <taxon>eudicotyledons</taxon>
        <taxon>Gunneridae</taxon>
        <taxon>Pentapetalae</taxon>
        <taxon>rosids</taxon>
        <taxon>malvids</taxon>
        <taxon>Brassicales</taxon>
        <taxon>Brassicaceae</taxon>
        <taxon>Camelineae</taxon>
        <taxon>Camelina</taxon>
    </lineage>
</organism>
<accession>A0ABM0Z403</accession>
<gene>
    <name evidence="3" type="primary">LOC104786398</name>
</gene>
<dbReference type="InterPro" id="IPR013187">
    <property type="entry name" value="F-box-assoc_dom_typ3"/>
</dbReference>
<dbReference type="NCBIfam" id="TIGR01640">
    <property type="entry name" value="F_box_assoc_1"/>
    <property type="match status" value="1"/>
</dbReference>
<name>A0ABM0Z403_CAMSA</name>
<dbReference type="Proteomes" id="UP000694864">
    <property type="component" value="Chromosome 5"/>
</dbReference>
<protein>
    <submittedName>
        <fullName evidence="3">F-box protein At2g19630</fullName>
    </submittedName>
</protein>